<sequence>MGVLEPKEIIPLISRMWQIHQLELAKFDRIDDYIDGKVGRPHIPDDADDEVKEIHAICVHNVLTLVLDAFVQNLSVVGYRGADAQENHAAWRRWQDNRFDARQAEVYTSTVKYGVGYVVAEREPDGLKWRPRSPRQLIALYQDPQVDWWPQYALETWIDSTDAKPRRKGLLIDTTHVYPMDLGEVSTPIRTEDENIRKVPISVSEDGIGMPRPHGGVFRGKSVCPVVRYVNRPDSEDLIEGEIERLITDQRAINEVNFARLLVSRYGAHPQNVISGWTGTRHQLLATAVNKTWTFKEPDVKATRLEGASLEPYNSLIEKLEEHVARRAQISPTYVMSGMVNLSADALAAAERNQQRKLGAMRESNGESHEQLLQLSAGMDGDAETAEDESAECIWKDTEARSFGAMTDGIFKIGQALKDGLPIEPLLPLVPGLTQQMISALKAAAQEARAQQPITDLVTSLRSAATEARQNPRVNELAERTVA</sequence>
<keyword evidence="2" id="KW-1185">Reference proteome</keyword>
<dbReference type="RefSeq" id="YP_009125386.1">
    <property type="nucleotide sequence ID" value="NC_026597.1"/>
</dbReference>
<dbReference type="GeneID" id="23680170"/>
<dbReference type="InterPro" id="IPR021145">
    <property type="entry name" value="Portal_protein_SPP1_Gp6-like"/>
</dbReference>
<organism evidence="1 2">
    <name type="scientific">Mycobacterium phage Sparky</name>
    <dbReference type="NCBI Taxonomy" id="1527493"/>
    <lineage>
        <taxon>Viruses</taxon>
        <taxon>Duplodnaviria</taxon>
        <taxon>Heunggongvirae</taxon>
        <taxon>Uroviricota</taxon>
        <taxon>Caudoviricetes</taxon>
        <taxon>Sparkyvirus</taxon>
        <taxon>Sparkyvirus sparky</taxon>
    </lineage>
</organism>
<accession>A0A076G7P9</accession>
<evidence type="ECO:0000313" key="2">
    <source>
        <dbReference type="Proteomes" id="UP000028659"/>
    </source>
</evidence>
<dbReference type="EMBL" id="KM083128">
    <property type="protein sequence ID" value="AII28151.1"/>
    <property type="molecule type" value="Genomic_DNA"/>
</dbReference>
<dbReference type="Proteomes" id="UP000028659">
    <property type="component" value="Genome"/>
</dbReference>
<protein>
    <submittedName>
        <fullName evidence="1">Portal protein</fullName>
    </submittedName>
</protein>
<evidence type="ECO:0000313" key="1">
    <source>
        <dbReference type="EMBL" id="AII28151.1"/>
    </source>
</evidence>
<proteinExistence type="predicted"/>
<dbReference type="KEGG" id="vg:23680170"/>
<dbReference type="Pfam" id="PF05133">
    <property type="entry name" value="SPP1_portal"/>
    <property type="match status" value="1"/>
</dbReference>
<dbReference type="OrthoDB" id="3592at10239"/>
<gene>
    <name evidence="1" type="primary">3</name>
    <name evidence="1" type="ORF">PBI_SPARKY_3</name>
</gene>
<reference evidence="1 2" key="1">
    <citation type="submission" date="2014-07" db="EMBL/GenBank/DDBJ databases">
        <authorList>
            <person name="Simmons-Yager K."/>
            <person name="Taylor B.J."/>
            <person name="Thorniley A.J."/>
            <person name="Dasenko M.A."/>
            <person name="Denver D.R."/>
            <person name="Garcia-Ruiz H."/>
            <person name="Hoyer J.S."/>
            <person name="Jogdeo S."/>
            <person name="Sullivan C.M."/>
            <person name="Peterson M.R."/>
            <person name="Rowley E.R."/>
            <person name="Schnitzler C.E."/>
            <person name="Vining K.J."/>
            <person name="Almabruk K.H."/>
            <person name="Banawas S."/>
            <person name="Beatty C."/>
            <person name="Bullock C.J."/>
            <person name="Cappellazzi J.E."/>
            <person name="Chagani S.E."/>
            <person name="Chatterjee P."/>
            <person name="Cram E.D."/>
            <person name="Elorriaga M.E.S.T.E.F.A."/>
            <person name="Esser M."/>
            <person name="Fellows E.J."/>
            <person name="Garcia G.R."/>
            <person name="Gullaba J.M."/>
            <person name="Kinsley M.A."/>
            <person name="Luo F."/>
            <person name="Mcginnis M."/>
            <person name="Paquette C.E."/>
            <person name="Reddekopp R.L."/>
            <person name="Rosen K.L."/>
            <person name="Sahlfeld L.M."/>
            <person name="Vondras A.M."/>
            <person name="Wang J.X."/>
            <person name="Weiss E.S."/>
            <person name="Wernick R."/>
            <person name="Abuelizz H.A."/>
            <person name="Amaro Y."/>
            <person name="Archer C.L."/>
            <person name="Basu A."/>
            <person name="Bellinger M.R."/>
            <person name="Johnson S.F."/>
            <person name="Kitchen S.A."/>
            <person name="Li M."/>
            <person name="Morey-Castro K.E."/>
            <person name="Lavalleur H.J."/>
            <person name="Rangel L.J."/>
            <person name="Ree J.F."/>
            <person name="Shay S.D."/>
            <person name="Sheng Y."/>
            <person name="Smyth J.C."/>
            <person name="Stamm E.A."/>
            <person name="Taylor C.R."/>
            <person name="Vining O.B."/>
            <person name="Wanzeck K.M."/>
            <person name="Watson G."/>
            <person name="Bruck A.J."/>
            <person name="Anders K.R."/>
            <person name="Braun M.A."/>
            <person name="Delesalle V.A."/>
            <person name="Hughes L.E."/>
            <person name="Ware V.C."/>
            <person name="Bradley K.W."/>
            <person name="Barker L.P."/>
            <person name="Asai D.J."/>
            <person name="Bowman C.A."/>
            <person name="Russell D.A."/>
            <person name="Pope W.H."/>
            <person name="Jacobs-Sera D."/>
            <person name="Hendrix R.W."/>
            <person name="Hatfull G.F."/>
        </authorList>
    </citation>
    <scope>NUCLEOTIDE SEQUENCE [LARGE SCALE GENOMIC DNA]</scope>
</reference>
<name>A0A076G7P9_9CAUD</name>